<dbReference type="InterPro" id="IPR037401">
    <property type="entry name" value="SnoaL-like"/>
</dbReference>
<reference evidence="4" key="1">
    <citation type="submission" date="2020-05" db="EMBL/GenBank/DDBJ databases">
        <authorList>
            <person name="Chiriac C."/>
            <person name="Salcher M."/>
            <person name="Ghai R."/>
            <person name="Kavagutti S V."/>
        </authorList>
    </citation>
    <scope>NUCLEOTIDE SEQUENCE</scope>
</reference>
<evidence type="ECO:0000313" key="4">
    <source>
        <dbReference type="EMBL" id="CAB4935195.1"/>
    </source>
</evidence>
<organism evidence="4">
    <name type="scientific">freshwater metagenome</name>
    <dbReference type="NCBI Taxonomy" id="449393"/>
    <lineage>
        <taxon>unclassified sequences</taxon>
        <taxon>metagenomes</taxon>
        <taxon>ecological metagenomes</taxon>
    </lineage>
</organism>
<dbReference type="CDD" id="cd00531">
    <property type="entry name" value="NTF2_like"/>
    <property type="match status" value="1"/>
</dbReference>
<accession>A0A6J7IWD0</accession>
<proteinExistence type="predicted"/>
<gene>
    <name evidence="2" type="ORF">UFOPK2754_02612</name>
    <name evidence="3" type="ORF">UFOPK3139_01362</name>
    <name evidence="4" type="ORF">UFOPK3543_02908</name>
</gene>
<dbReference type="Gene3D" id="3.10.450.50">
    <property type="match status" value="1"/>
</dbReference>
<sequence>MSAVDESVIERVITKLLLRYAHAVDRRDYDAVARCYWPDAIDEHATFRGNAVDYVAWLRDVLPAVAVSTHQFTNILIDVHSPTDASSETYCLNVSVFCGTEGEPDRLSTAHLRYLDRFECRNGDWRISDRRVVTDWSRSETPPPMVR</sequence>
<dbReference type="EMBL" id="CAFBMH010000172">
    <property type="protein sequence ID" value="CAB4935195.1"/>
    <property type="molecule type" value="Genomic_DNA"/>
</dbReference>
<protein>
    <submittedName>
        <fullName evidence="4">Unannotated protein</fullName>
    </submittedName>
</protein>
<evidence type="ECO:0000259" key="1">
    <source>
        <dbReference type="Pfam" id="PF13577"/>
    </source>
</evidence>
<dbReference type="EMBL" id="CAFABA010000049">
    <property type="protein sequence ID" value="CAB4830002.1"/>
    <property type="molecule type" value="Genomic_DNA"/>
</dbReference>
<dbReference type="EMBL" id="CAEZYR010000124">
    <property type="protein sequence ID" value="CAB4764067.1"/>
    <property type="molecule type" value="Genomic_DNA"/>
</dbReference>
<evidence type="ECO:0000313" key="2">
    <source>
        <dbReference type="EMBL" id="CAB4764067.1"/>
    </source>
</evidence>
<name>A0A6J7IWD0_9ZZZZ</name>
<evidence type="ECO:0000313" key="3">
    <source>
        <dbReference type="EMBL" id="CAB4830002.1"/>
    </source>
</evidence>
<dbReference type="SUPFAM" id="SSF54427">
    <property type="entry name" value="NTF2-like"/>
    <property type="match status" value="1"/>
</dbReference>
<dbReference type="AlphaFoldDB" id="A0A6J7IWD0"/>
<dbReference type="Pfam" id="PF13577">
    <property type="entry name" value="SnoaL_4"/>
    <property type="match status" value="1"/>
</dbReference>
<feature type="domain" description="SnoaL-like" evidence="1">
    <location>
        <begin position="11"/>
        <end position="131"/>
    </location>
</feature>
<dbReference type="InterPro" id="IPR032710">
    <property type="entry name" value="NTF2-like_dom_sf"/>
</dbReference>